<sequence length="187" mass="21192">MSDEKKLATANQEFNKGDYSLALSKYIELAESGNYGCARRLGYMYYSGLGVEKSLNKSLYWLQFFPEKVDDYSSYLMAKIYLDTERSDAAYDLLEALSSHDYMPALYRLGVVNLKSGGKSNIALGVELLKRSIKQGHTKSKIDLGLYYLKSGIDPFKKILGAWYVLGAVINSFFIALRDKHDDRLVF</sequence>
<organism evidence="2 3">
    <name type="scientific">Oceanicoccus sagamiensis</name>
    <dbReference type="NCBI Taxonomy" id="716816"/>
    <lineage>
        <taxon>Bacteria</taxon>
        <taxon>Pseudomonadati</taxon>
        <taxon>Pseudomonadota</taxon>
        <taxon>Gammaproteobacteria</taxon>
        <taxon>Cellvibrionales</taxon>
        <taxon>Spongiibacteraceae</taxon>
        <taxon>Oceanicoccus</taxon>
    </lineage>
</organism>
<dbReference type="KEGG" id="osg:BST96_07285"/>
<dbReference type="InterPro" id="IPR006597">
    <property type="entry name" value="Sel1-like"/>
</dbReference>
<evidence type="ECO:0008006" key="4">
    <source>
        <dbReference type="Google" id="ProtNLM"/>
    </source>
</evidence>
<dbReference type="SUPFAM" id="SSF81901">
    <property type="entry name" value="HCP-like"/>
    <property type="match status" value="1"/>
</dbReference>
<protein>
    <recommendedName>
        <fullName evidence="4">Sel1 repeat family protein</fullName>
    </recommendedName>
</protein>
<dbReference type="InterPro" id="IPR011990">
    <property type="entry name" value="TPR-like_helical_dom_sf"/>
</dbReference>
<accession>A0A1X9NDG3</accession>
<dbReference type="STRING" id="716816.BST96_07285"/>
<evidence type="ECO:0000256" key="1">
    <source>
        <dbReference type="SAM" id="Phobius"/>
    </source>
</evidence>
<dbReference type="AlphaFoldDB" id="A0A1X9NDG3"/>
<feature type="transmembrane region" description="Helical" evidence="1">
    <location>
        <begin position="159"/>
        <end position="177"/>
    </location>
</feature>
<dbReference type="Proteomes" id="UP000193450">
    <property type="component" value="Chromosome"/>
</dbReference>
<gene>
    <name evidence="2" type="ORF">BST96_07285</name>
</gene>
<keyword evidence="1" id="KW-0812">Transmembrane</keyword>
<proteinExistence type="predicted"/>
<name>A0A1X9NDG3_9GAMM</name>
<evidence type="ECO:0000313" key="3">
    <source>
        <dbReference type="Proteomes" id="UP000193450"/>
    </source>
</evidence>
<dbReference type="RefSeq" id="WP_085758063.1">
    <property type="nucleotide sequence ID" value="NZ_CP019343.1"/>
</dbReference>
<evidence type="ECO:0000313" key="2">
    <source>
        <dbReference type="EMBL" id="ARN73935.1"/>
    </source>
</evidence>
<dbReference type="SMART" id="SM00671">
    <property type="entry name" value="SEL1"/>
    <property type="match status" value="2"/>
</dbReference>
<keyword evidence="3" id="KW-1185">Reference proteome</keyword>
<keyword evidence="1" id="KW-1133">Transmembrane helix</keyword>
<keyword evidence="1" id="KW-0472">Membrane</keyword>
<dbReference type="OrthoDB" id="8561742at2"/>
<dbReference type="Pfam" id="PF08238">
    <property type="entry name" value="Sel1"/>
    <property type="match status" value="2"/>
</dbReference>
<dbReference type="EMBL" id="CP019343">
    <property type="protein sequence ID" value="ARN73935.1"/>
    <property type="molecule type" value="Genomic_DNA"/>
</dbReference>
<reference evidence="2 3" key="1">
    <citation type="submission" date="2016-11" db="EMBL/GenBank/DDBJ databases">
        <title>Trade-off between light-utilization and light-protection in marine flavobacteria.</title>
        <authorList>
            <person name="Kumagai Y."/>
        </authorList>
    </citation>
    <scope>NUCLEOTIDE SEQUENCE [LARGE SCALE GENOMIC DNA]</scope>
    <source>
        <strain evidence="2 3">NBRC 107125</strain>
    </source>
</reference>
<dbReference type="Gene3D" id="1.25.40.10">
    <property type="entry name" value="Tetratricopeptide repeat domain"/>
    <property type="match status" value="1"/>
</dbReference>